<keyword evidence="1" id="KW-0472">Membrane</keyword>
<evidence type="ECO:0000313" key="3">
    <source>
        <dbReference type="Proteomes" id="UP000254925"/>
    </source>
</evidence>
<name>A0A370HPI0_9HYPH</name>
<dbReference type="RefSeq" id="WP_114769840.1">
    <property type="nucleotide sequence ID" value="NZ_QQBB01000003.1"/>
</dbReference>
<accession>A0A370HPI0</accession>
<organism evidence="2 3">
    <name type="scientific">Microvirga subterranea</name>
    <dbReference type="NCBI Taxonomy" id="186651"/>
    <lineage>
        <taxon>Bacteria</taxon>
        <taxon>Pseudomonadati</taxon>
        <taxon>Pseudomonadota</taxon>
        <taxon>Alphaproteobacteria</taxon>
        <taxon>Hyphomicrobiales</taxon>
        <taxon>Methylobacteriaceae</taxon>
        <taxon>Microvirga</taxon>
    </lineage>
</organism>
<evidence type="ECO:0000313" key="2">
    <source>
        <dbReference type="EMBL" id="RDI60145.1"/>
    </source>
</evidence>
<keyword evidence="3" id="KW-1185">Reference proteome</keyword>
<comment type="caution">
    <text evidence="2">The sequence shown here is derived from an EMBL/GenBank/DDBJ whole genome shotgun (WGS) entry which is preliminary data.</text>
</comment>
<proteinExistence type="predicted"/>
<sequence length="115" mass="12927">MTYEEFVKNYQAGTIKVHVVRNASGFLYETPGLMPHHVRKRQALIRTATFGLMILGLILFFFVKWYIAAAVLFAGMFMATRATKAAGEGVLEAARADPRFYELVTEKGILRIEPA</sequence>
<dbReference type="EMBL" id="QQBB01000003">
    <property type="protein sequence ID" value="RDI60145.1"/>
    <property type="molecule type" value="Genomic_DNA"/>
</dbReference>
<reference evidence="2 3" key="1">
    <citation type="submission" date="2018-07" db="EMBL/GenBank/DDBJ databases">
        <title>Genomic Encyclopedia of Type Strains, Phase IV (KMG-IV): sequencing the most valuable type-strain genomes for metagenomic binning, comparative biology and taxonomic classification.</title>
        <authorList>
            <person name="Goeker M."/>
        </authorList>
    </citation>
    <scope>NUCLEOTIDE SEQUENCE [LARGE SCALE GENOMIC DNA]</scope>
    <source>
        <strain evidence="2 3">DSM 14364</strain>
    </source>
</reference>
<keyword evidence="1" id="KW-1133">Transmembrane helix</keyword>
<evidence type="ECO:0000256" key="1">
    <source>
        <dbReference type="SAM" id="Phobius"/>
    </source>
</evidence>
<gene>
    <name evidence="2" type="ORF">DES45_103406</name>
</gene>
<feature type="transmembrane region" description="Helical" evidence="1">
    <location>
        <begin position="43"/>
        <end position="67"/>
    </location>
</feature>
<protein>
    <submittedName>
        <fullName evidence="2">Uncharacterized protein</fullName>
    </submittedName>
</protein>
<dbReference type="AlphaFoldDB" id="A0A370HPI0"/>
<keyword evidence="1" id="KW-0812">Transmembrane</keyword>
<dbReference type="Proteomes" id="UP000254925">
    <property type="component" value="Unassembled WGS sequence"/>
</dbReference>